<dbReference type="Pfam" id="PF00438">
    <property type="entry name" value="S-AdoMet_synt_N"/>
    <property type="match status" value="1"/>
</dbReference>
<dbReference type="GO" id="GO:0005524">
    <property type="term" value="F:ATP binding"/>
    <property type="evidence" value="ECO:0007669"/>
    <property type="project" value="UniProtKB-KW"/>
</dbReference>
<comment type="pathway">
    <text evidence="3">Amino-acid biosynthesis; S-adenosyl-L-methionine biosynthesis; S-adenosyl-L-methionine from L-methionine: step 1/1.</text>
</comment>
<dbReference type="EMBL" id="NXID01000037">
    <property type="protein sequence ID" value="RXK15146.1"/>
    <property type="molecule type" value="Genomic_DNA"/>
</dbReference>
<evidence type="ECO:0000256" key="3">
    <source>
        <dbReference type="ARBA" id="ARBA00005224"/>
    </source>
</evidence>
<evidence type="ECO:0000256" key="8">
    <source>
        <dbReference type="ARBA" id="ARBA00022723"/>
    </source>
</evidence>
<comment type="cofactor">
    <cofactor evidence="2">
        <name>K(+)</name>
        <dbReference type="ChEBI" id="CHEBI:29103"/>
    </cofactor>
</comment>
<evidence type="ECO:0000256" key="6">
    <source>
        <dbReference type="ARBA" id="ARBA00022563"/>
    </source>
</evidence>
<dbReference type="InterPro" id="IPR002133">
    <property type="entry name" value="S-AdoMet_synthetase"/>
</dbReference>
<dbReference type="InterPro" id="IPR022636">
    <property type="entry name" value="S-AdoMet_synthetase_sfam"/>
</dbReference>
<dbReference type="Pfam" id="PF02773">
    <property type="entry name" value="S-AdoMet_synt_C"/>
    <property type="match status" value="1"/>
</dbReference>
<keyword evidence="9" id="KW-0547">Nucleotide-binding</keyword>
<comment type="cofactor">
    <cofactor evidence="1">
        <name>Mg(2+)</name>
        <dbReference type="ChEBI" id="CHEBI:18420"/>
    </cofactor>
</comment>
<evidence type="ECO:0000256" key="1">
    <source>
        <dbReference type="ARBA" id="ARBA00001946"/>
    </source>
</evidence>
<dbReference type="InterPro" id="IPR022629">
    <property type="entry name" value="S-AdoMet_synt_central"/>
</dbReference>
<evidence type="ECO:0000256" key="2">
    <source>
        <dbReference type="ARBA" id="ARBA00001958"/>
    </source>
</evidence>
<keyword evidence="8" id="KW-0479">Metal-binding</keyword>
<keyword evidence="6" id="KW-0554">One-carbon metabolism</keyword>
<evidence type="ECO:0000256" key="9">
    <source>
        <dbReference type="ARBA" id="ARBA00022741"/>
    </source>
</evidence>
<dbReference type="PANTHER" id="PTHR11964">
    <property type="entry name" value="S-ADENOSYLMETHIONINE SYNTHETASE"/>
    <property type="match status" value="1"/>
</dbReference>
<dbReference type="EC" id="2.5.1.6" evidence="5 13"/>
<organism evidence="18 19">
    <name type="scientific">Malaciobacter mytili LMG 24559</name>
    <dbReference type="NCBI Taxonomy" id="1032238"/>
    <lineage>
        <taxon>Bacteria</taxon>
        <taxon>Pseudomonadati</taxon>
        <taxon>Campylobacterota</taxon>
        <taxon>Epsilonproteobacteria</taxon>
        <taxon>Campylobacterales</taxon>
        <taxon>Arcobacteraceae</taxon>
        <taxon>Malaciobacter</taxon>
    </lineage>
</organism>
<keyword evidence="10" id="KW-0067">ATP-binding</keyword>
<dbReference type="PIRSF" id="PIRSF000497">
    <property type="entry name" value="MAT"/>
    <property type="match status" value="1"/>
</dbReference>
<evidence type="ECO:0000256" key="14">
    <source>
        <dbReference type="RuleBase" id="RU004462"/>
    </source>
</evidence>
<dbReference type="GO" id="GO:0006556">
    <property type="term" value="P:S-adenosylmethionine biosynthetic process"/>
    <property type="evidence" value="ECO:0007669"/>
    <property type="project" value="UniProtKB-UniRule"/>
</dbReference>
<name>A0AAX2AI09_9BACT</name>
<dbReference type="Proteomes" id="UP000290092">
    <property type="component" value="Unassembled WGS sequence"/>
</dbReference>
<dbReference type="Pfam" id="PF02772">
    <property type="entry name" value="S-AdoMet_synt_M"/>
    <property type="match status" value="1"/>
</dbReference>
<dbReference type="GO" id="GO:0006730">
    <property type="term" value="P:one-carbon metabolic process"/>
    <property type="evidence" value="ECO:0007669"/>
    <property type="project" value="UniProtKB-KW"/>
</dbReference>
<keyword evidence="12" id="KW-0630">Potassium</keyword>
<evidence type="ECO:0000313" key="18">
    <source>
        <dbReference type="EMBL" id="RXK15146.1"/>
    </source>
</evidence>
<dbReference type="GO" id="GO:0046872">
    <property type="term" value="F:metal ion binding"/>
    <property type="evidence" value="ECO:0007669"/>
    <property type="project" value="UniProtKB-KW"/>
</dbReference>
<reference evidence="18 19" key="1">
    <citation type="submission" date="2017-09" db="EMBL/GenBank/DDBJ databases">
        <title>Genomics of the genus Arcobacter.</title>
        <authorList>
            <person name="Perez-Cataluna A."/>
            <person name="Figueras M.J."/>
            <person name="Salas-Masso N."/>
        </authorList>
    </citation>
    <scope>NUCLEOTIDE SEQUENCE [LARGE SCALE GENOMIC DNA]</scope>
    <source>
        <strain evidence="18 19">CECT 7386</strain>
    </source>
</reference>
<proteinExistence type="inferred from homology"/>
<dbReference type="SUPFAM" id="SSF55973">
    <property type="entry name" value="S-adenosylmethionine synthetase"/>
    <property type="match status" value="3"/>
</dbReference>
<dbReference type="CDD" id="cd18079">
    <property type="entry name" value="S-AdoMet_synt"/>
    <property type="match status" value="1"/>
</dbReference>
<dbReference type="AlphaFoldDB" id="A0AAX2AI09"/>
<evidence type="ECO:0000256" key="4">
    <source>
        <dbReference type="ARBA" id="ARBA00009685"/>
    </source>
</evidence>
<keyword evidence="7" id="KW-0808">Transferase</keyword>
<feature type="domain" description="S-adenosylmethionine synthetase N-terminal" evidence="15">
    <location>
        <begin position="21"/>
        <end position="127"/>
    </location>
</feature>
<feature type="domain" description="S-adenosylmethionine synthetase central" evidence="16">
    <location>
        <begin position="139"/>
        <end position="262"/>
    </location>
</feature>
<evidence type="ECO:0000256" key="7">
    <source>
        <dbReference type="ARBA" id="ARBA00022679"/>
    </source>
</evidence>
<evidence type="ECO:0000256" key="11">
    <source>
        <dbReference type="ARBA" id="ARBA00022842"/>
    </source>
</evidence>
<keyword evidence="19" id="KW-1185">Reference proteome</keyword>
<evidence type="ECO:0000256" key="13">
    <source>
        <dbReference type="NCBIfam" id="TIGR01034"/>
    </source>
</evidence>
<dbReference type="KEGG" id="amyt:AMYT_0557"/>
<evidence type="ECO:0000256" key="12">
    <source>
        <dbReference type="ARBA" id="ARBA00022958"/>
    </source>
</evidence>
<sequence length="418" mass="45785">MENKNGKPTRKTKMENKKQTQYLFTSEVVSPGHPDKCADIIADSIVDKLLIEDSNSRVASEVFVAGKHVVIGGEVKSTCQLTQTDYEKLVKDALAKIGYDGNASFTKEQCLHPDDVKVQVLLNQQSPDINQGVDQESGEIGAGDQGIMFGFASTETADLMPAAITYARMLCDKVYNYALNHKHKLGVDIKTQVTVDYGTKENFENCKPQKIHTIVVSAPSVEGMPIEEVRELIQGLIDDTGLPTNMYDKNSTIIHINPTGRYVSHSSLHDSGLTGRKLIVDSFGGYAPIGGGAQSSKDYTKVDRSGLYAARWVAKQIVAAGLAKKAIVQISYAIGVAKPTSVAVDTMGTFTKIDDDKLSEFVMENFPLTPRWITEKFGLDKPSAETFLYADVASRGQVGQSDYPWEKLDAVEIFKNLK</sequence>
<accession>A0AAX2AI09</accession>
<keyword evidence="11" id="KW-0460">Magnesium</keyword>
<evidence type="ECO:0000256" key="10">
    <source>
        <dbReference type="ARBA" id="ARBA00022840"/>
    </source>
</evidence>
<comment type="caution">
    <text evidence="18">The sequence shown here is derived from an EMBL/GenBank/DDBJ whole genome shotgun (WGS) entry which is preliminary data.</text>
</comment>
<dbReference type="InterPro" id="IPR022631">
    <property type="entry name" value="ADOMET_SYNTHASE_CS"/>
</dbReference>
<evidence type="ECO:0000256" key="5">
    <source>
        <dbReference type="ARBA" id="ARBA00012828"/>
    </source>
</evidence>
<dbReference type="InterPro" id="IPR022630">
    <property type="entry name" value="S-AdoMet_synt_C"/>
</dbReference>
<gene>
    <name evidence="18" type="ORF">CP985_10050</name>
</gene>
<evidence type="ECO:0000259" key="15">
    <source>
        <dbReference type="Pfam" id="PF00438"/>
    </source>
</evidence>
<dbReference type="PROSITE" id="PS00376">
    <property type="entry name" value="ADOMET_SYNTHASE_1"/>
    <property type="match status" value="1"/>
</dbReference>
<protein>
    <recommendedName>
        <fullName evidence="5 13">Methionine adenosyltransferase</fullName>
        <ecNumber evidence="5 13">2.5.1.6</ecNumber>
    </recommendedName>
</protein>
<dbReference type="Gene3D" id="3.30.300.10">
    <property type="match status" value="3"/>
</dbReference>
<comment type="similarity">
    <text evidence="4 14">Belongs to the AdoMet synthase family.</text>
</comment>
<dbReference type="NCBIfam" id="TIGR01034">
    <property type="entry name" value="metK"/>
    <property type="match status" value="1"/>
</dbReference>
<feature type="domain" description="S-adenosylmethionine synthetase C-terminal" evidence="17">
    <location>
        <begin position="269"/>
        <end position="407"/>
    </location>
</feature>
<dbReference type="InterPro" id="IPR022628">
    <property type="entry name" value="S-AdoMet_synt_N"/>
</dbReference>
<evidence type="ECO:0000259" key="16">
    <source>
        <dbReference type="Pfam" id="PF02772"/>
    </source>
</evidence>
<dbReference type="GO" id="GO:0004478">
    <property type="term" value="F:methionine adenosyltransferase activity"/>
    <property type="evidence" value="ECO:0007669"/>
    <property type="project" value="UniProtKB-UniRule"/>
</dbReference>
<evidence type="ECO:0000313" key="19">
    <source>
        <dbReference type="Proteomes" id="UP000290092"/>
    </source>
</evidence>
<evidence type="ECO:0000259" key="17">
    <source>
        <dbReference type="Pfam" id="PF02773"/>
    </source>
</evidence>